<keyword evidence="1" id="KW-0614">Plasmid</keyword>
<sequence length="115" mass="13019">MENRINFPIGDIMYMLCFCVPETHLEIVKNAIFDTGAGSVDHYQHCAWQTLGEGQFMPLPGSHAFIGTINQLERVPEYKVEIICTEEQIKAAVAALKKAHPYESPSYQAFRVEMI</sequence>
<geneLocation type="plasmid" evidence="1 2">
    <name>pLELO</name>
</geneLocation>
<accession>A0AAV2V1U6</accession>
<protein>
    <recommendedName>
        <fullName evidence="3">NGG1p interacting factor NIF3</fullName>
    </recommendedName>
</protein>
<name>A0AAV2V1U6_LEGPN</name>
<evidence type="ECO:0008006" key="3">
    <source>
        <dbReference type="Google" id="ProtNLM"/>
    </source>
</evidence>
<evidence type="ECO:0000313" key="1">
    <source>
        <dbReference type="EMBL" id="CCD10666.1"/>
    </source>
</evidence>
<dbReference type="PANTHER" id="PTHR41774">
    <property type="match status" value="1"/>
</dbReference>
<dbReference type="InterPro" id="IPR036069">
    <property type="entry name" value="DUF34/NIF3_sf"/>
</dbReference>
<reference evidence="1 2" key="1">
    <citation type="submission" date="2011-07" db="EMBL/GenBank/DDBJ databases">
        <authorList>
            <person name="Genoscope - CEA"/>
        </authorList>
    </citation>
    <scope>NUCLEOTIDE SEQUENCE [LARGE SCALE GENOMIC DNA]</scope>
    <source>
        <strain evidence="2">lorraine</strain>
        <plasmid evidence="1 2">pLELO</plasmid>
    </source>
</reference>
<dbReference type="PANTHER" id="PTHR41774:SF1">
    <property type="entry name" value="NGG1P INTERACTING FACTOR NIF3"/>
    <property type="match status" value="1"/>
</dbReference>
<dbReference type="SUPFAM" id="SSF102705">
    <property type="entry name" value="NIF3 (NGG1p interacting factor 3)-like"/>
    <property type="match status" value="1"/>
</dbReference>
<dbReference type="Gene3D" id="3.30.70.120">
    <property type="match status" value="1"/>
</dbReference>
<dbReference type="InterPro" id="IPR015867">
    <property type="entry name" value="N-reg_PII/ATP_PRibTrfase_C"/>
</dbReference>
<dbReference type="EMBL" id="FQ958212">
    <property type="protein sequence ID" value="CCD10666.1"/>
    <property type="molecule type" value="Genomic_DNA"/>
</dbReference>
<dbReference type="AlphaFoldDB" id="A0AAV2V1U6"/>
<evidence type="ECO:0000313" key="2">
    <source>
        <dbReference type="Proteomes" id="UP000010102"/>
    </source>
</evidence>
<proteinExistence type="predicted"/>
<dbReference type="KEGG" id="lpo:LPO_p0056"/>
<gene>
    <name evidence="1" type="ORF">LPO_p0056</name>
</gene>
<organism evidence="1 2">
    <name type="scientific">Legionella pneumophila subsp. pneumophila</name>
    <dbReference type="NCBI Taxonomy" id="91891"/>
    <lineage>
        <taxon>Bacteria</taxon>
        <taxon>Pseudomonadati</taxon>
        <taxon>Pseudomonadota</taxon>
        <taxon>Gammaproteobacteria</taxon>
        <taxon>Legionellales</taxon>
        <taxon>Legionellaceae</taxon>
        <taxon>Legionella</taxon>
    </lineage>
</organism>
<dbReference type="Proteomes" id="UP000010102">
    <property type="component" value="Plasmid pLELO"/>
</dbReference>